<reference evidence="2" key="1">
    <citation type="submission" date="2017-02" db="UniProtKB">
        <authorList>
            <consortium name="WormBaseParasite"/>
        </authorList>
    </citation>
    <scope>IDENTIFICATION</scope>
</reference>
<accession>A0A0M3HFA4</accession>
<dbReference type="WBParaSite" id="ALUE_0000019901-mRNA-1">
    <property type="protein sequence ID" value="ALUE_0000019901-mRNA-1"/>
    <property type="gene ID" value="ALUE_0000019901"/>
</dbReference>
<keyword evidence="1" id="KW-1185">Reference proteome</keyword>
<evidence type="ECO:0000313" key="2">
    <source>
        <dbReference type="WBParaSite" id="ALUE_0000019901-mRNA-1"/>
    </source>
</evidence>
<sequence>MLSLLKVVTLMRDILGSRAALSRYLLGCGEMIRLDSIPFCCMKLPEISTSEDNIRRLEWLVVQSPIIRILLEVIMVIAFLEQFRITVAVDIVEVLSMLAATYGCHTLMDLGKIMLDLWTVGLFIFIPLYCKGP</sequence>
<evidence type="ECO:0000313" key="1">
    <source>
        <dbReference type="Proteomes" id="UP000036681"/>
    </source>
</evidence>
<name>A0A0M3HFA4_ASCLU</name>
<proteinExistence type="predicted"/>
<dbReference type="AlphaFoldDB" id="A0A0M3HFA4"/>
<organism evidence="1 2">
    <name type="scientific">Ascaris lumbricoides</name>
    <name type="common">Giant roundworm</name>
    <dbReference type="NCBI Taxonomy" id="6252"/>
    <lineage>
        <taxon>Eukaryota</taxon>
        <taxon>Metazoa</taxon>
        <taxon>Ecdysozoa</taxon>
        <taxon>Nematoda</taxon>
        <taxon>Chromadorea</taxon>
        <taxon>Rhabditida</taxon>
        <taxon>Spirurina</taxon>
        <taxon>Ascaridomorpha</taxon>
        <taxon>Ascaridoidea</taxon>
        <taxon>Ascarididae</taxon>
        <taxon>Ascaris</taxon>
    </lineage>
</organism>
<dbReference type="Proteomes" id="UP000036681">
    <property type="component" value="Unplaced"/>
</dbReference>
<protein>
    <submittedName>
        <fullName evidence="2">Ion_trans domain-containing protein</fullName>
    </submittedName>
</protein>